<proteinExistence type="predicted"/>
<keyword evidence="3" id="KW-0804">Transcription</keyword>
<dbReference type="AlphaFoldDB" id="A0A1G8E0Y3"/>
<gene>
    <name evidence="5" type="ORF">SAMN05443529_11616</name>
</gene>
<evidence type="ECO:0000313" key="5">
    <source>
        <dbReference type="EMBL" id="SDH63349.1"/>
    </source>
</evidence>
<keyword evidence="6" id="KW-1185">Reference proteome</keyword>
<evidence type="ECO:0000259" key="4">
    <source>
        <dbReference type="PROSITE" id="PS50987"/>
    </source>
</evidence>
<dbReference type="CDD" id="cd00090">
    <property type="entry name" value="HTH_ARSR"/>
    <property type="match status" value="1"/>
</dbReference>
<dbReference type="PANTHER" id="PTHR33154">
    <property type="entry name" value="TRANSCRIPTIONAL REGULATOR, ARSR FAMILY"/>
    <property type="match status" value="1"/>
</dbReference>
<keyword evidence="2" id="KW-0238">DNA-binding</keyword>
<evidence type="ECO:0000256" key="3">
    <source>
        <dbReference type="ARBA" id="ARBA00023163"/>
    </source>
</evidence>
<name>A0A1G8E0Y3_9FIRM</name>
<dbReference type="InterPro" id="IPR036388">
    <property type="entry name" value="WH-like_DNA-bd_sf"/>
</dbReference>
<reference evidence="6" key="1">
    <citation type="submission" date="2016-10" db="EMBL/GenBank/DDBJ databases">
        <authorList>
            <person name="Varghese N."/>
            <person name="Submissions S."/>
        </authorList>
    </citation>
    <scope>NUCLEOTIDE SEQUENCE [LARGE SCALE GENOMIC DNA]</scope>
    <source>
        <strain evidence="6">DSM 8344</strain>
    </source>
</reference>
<dbReference type="InterPro" id="IPR051081">
    <property type="entry name" value="HTH_MetalResp_TranReg"/>
</dbReference>
<dbReference type="InterPro" id="IPR001845">
    <property type="entry name" value="HTH_ArsR_DNA-bd_dom"/>
</dbReference>
<dbReference type="STRING" id="1121419.SAMN05443529_11616"/>
<dbReference type="Pfam" id="PF01022">
    <property type="entry name" value="HTH_5"/>
    <property type="match status" value="1"/>
</dbReference>
<dbReference type="GO" id="GO:0003677">
    <property type="term" value="F:DNA binding"/>
    <property type="evidence" value="ECO:0007669"/>
    <property type="project" value="UniProtKB-KW"/>
</dbReference>
<organism evidence="5 6">
    <name type="scientific">Desulfosporosinus hippei DSM 8344</name>
    <dbReference type="NCBI Taxonomy" id="1121419"/>
    <lineage>
        <taxon>Bacteria</taxon>
        <taxon>Bacillati</taxon>
        <taxon>Bacillota</taxon>
        <taxon>Clostridia</taxon>
        <taxon>Eubacteriales</taxon>
        <taxon>Desulfitobacteriaceae</taxon>
        <taxon>Desulfosporosinus</taxon>
    </lineage>
</organism>
<dbReference type="PANTHER" id="PTHR33154:SF36">
    <property type="entry name" value="TRANSCRIPTIONAL REGULATOR"/>
    <property type="match status" value="1"/>
</dbReference>
<dbReference type="PRINTS" id="PR00778">
    <property type="entry name" value="HTHARSR"/>
</dbReference>
<dbReference type="EMBL" id="FNCP01000016">
    <property type="protein sequence ID" value="SDH63349.1"/>
    <property type="molecule type" value="Genomic_DNA"/>
</dbReference>
<sequence>MDYLDVKVKFIKGFADRTRLQILEAIIDQEKTVQQIVDQIKGNQSNVSQHLACLKGCGIVTSRQDGKFMYYSLRDEQVRSLLNIFDAVLGDVKESVATCDKNEKCLCGKSELKCLTKRKKL</sequence>
<evidence type="ECO:0000313" key="6">
    <source>
        <dbReference type="Proteomes" id="UP000198656"/>
    </source>
</evidence>
<accession>A0A1G8E0Y3</accession>
<evidence type="ECO:0000256" key="2">
    <source>
        <dbReference type="ARBA" id="ARBA00023125"/>
    </source>
</evidence>
<dbReference type="InterPro" id="IPR036390">
    <property type="entry name" value="WH_DNA-bd_sf"/>
</dbReference>
<dbReference type="SMART" id="SM00418">
    <property type="entry name" value="HTH_ARSR"/>
    <property type="match status" value="1"/>
</dbReference>
<dbReference type="OrthoDB" id="9798835at2"/>
<dbReference type="GO" id="GO:0003700">
    <property type="term" value="F:DNA-binding transcription factor activity"/>
    <property type="evidence" value="ECO:0007669"/>
    <property type="project" value="InterPro"/>
</dbReference>
<dbReference type="SUPFAM" id="SSF46785">
    <property type="entry name" value="Winged helix' DNA-binding domain"/>
    <property type="match status" value="1"/>
</dbReference>
<dbReference type="Gene3D" id="1.10.10.10">
    <property type="entry name" value="Winged helix-like DNA-binding domain superfamily/Winged helix DNA-binding domain"/>
    <property type="match status" value="1"/>
</dbReference>
<feature type="domain" description="HTH arsR-type" evidence="4">
    <location>
        <begin position="1"/>
        <end position="93"/>
    </location>
</feature>
<dbReference type="Proteomes" id="UP000198656">
    <property type="component" value="Unassembled WGS sequence"/>
</dbReference>
<protein>
    <submittedName>
        <fullName evidence="5">ArsR family transcriptional regulator</fullName>
    </submittedName>
</protein>
<dbReference type="NCBIfam" id="NF033788">
    <property type="entry name" value="HTH_metalloreg"/>
    <property type="match status" value="1"/>
</dbReference>
<dbReference type="InterPro" id="IPR011991">
    <property type="entry name" value="ArsR-like_HTH"/>
</dbReference>
<evidence type="ECO:0000256" key="1">
    <source>
        <dbReference type="ARBA" id="ARBA00023015"/>
    </source>
</evidence>
<keyword evidence="1" id="KW-0805">Transcription regulation</keyword>
<dbReference type="RefSeq" id="WP_092334167.1">
    <property type="nucleotide sequence ID" value="NZ_FNCP01000016.1"/>
</dbReference>
<dbReference type="PROSITE" id="PS50987">
    <property type="entry name" value="HTH_ARSR_2"/>
    <property type="match status" value="1"/>
</dbReference>